<evidence type="ECO:0000313" key="7">
    <source>
        <dbReference type="EnsemblMetazoa" id="MESCA007530-PA"/>
    </source>
</evidence>
<dbReference type="InterPro" id="IPR013162">
    <property type="entry name" value="CD80_C2-set"/>
</dbReference>
<dbReference type="InterPro" id="IPR051275">
    <property type="entry name" value="Cell_adhesion_signaling"/>
</dbReference>
<name>T1GUV8_MEGSC</name>
<dbReference type="PANTHER" id="PTHR11640:SF31">
    <property type="entry name" value="IRREGULAR CHIASM C-ROUGHEST PROTEIN-RELATED"/>
    <property type="match status" value="1"/>
</dbReference>
<keyword evidence="3" id="KW-1015">Disulfide bond</keyword>
<feature type="domain" description="Ig-like" evidence="6">
    <location>
        <begin position="48"/>
        <end position="102"/>
    </location>
</feature>
<keyword evidence="5" id="KW-0393">Immunoglobulin domain</keyword>
<organism evidence="7 8">
    <name type="scientific">Megaselia scalaris</name>
    <name type="common">Humpbacked fly</name>
    <name type="synonym">Phora scalaris</name>
    <dbReference type="NCBI Taxonomy" id="36166"/>
    <lineage>
        <taxon>Eukaryota</taxon>
        <taxon>Metazoa</taxon>
        <taxon>Ecdysozoa</taxon>
        <taxon>Arthropoda</taxon>
        <taxon>Hexapoda</taxon>
        <taxon>Insecta</taxon>
        <taxon>Pterygota</taxon>
        <taxon>Neoptera</taxon>
        <taxon>Endopterygota</taxon>
        <taxon>Diptera</taxon>
        <taxon>Brachycera</taxon>
        <taxon>Muscomorpha</taxon>
        <taxon>Platypezoidea</taxon>
        <taxon>Phoridae</taxon>
        <taxon>Megaseliini</taxon>
        <taxon>Megaselia</taxon>
    </lineage>
</organism>
<sequence>MRRSTAKSILKLVPKMEHHNKNFTCQAQNTADRTYRSAKIKLEVKYAPKVKVSVIGGALSNGRIPEYSQVRLECKADANPSDVRYRWYINDEQISGGYKTEM</sequence>
<keyword evidence="8" id="KW-1185">Reference proteome</keyword>
<evidence type="ECO:0000256" key="3">
    <source>
        <dbReference type="ARBA" id="ARBA00023157"/>
    </source>
</evidence>
<dbReference type="GO" id="GO:0050839">
    <property type="term" value="F:cell adhesion molecule binding"/>
    <property type="evidence" value="ECO:0007669"/>
    <property type="project" value="TreeGrafter"/>
</dbReference>
<evidence type="ECO:0000259" key="6">
    <source>
        <dbReference type="PROSITE" id="PS50835"/>
    </source>
</evidence>
<dbReference type="EMBL" id="CAQQ02006629">
    <property type="status" value="NOT_ANNOTATED_CDS"/>
    <property type="molecule type" value="Genomic_DNA"/>
</dbReference>
<dbReference type="InterPro" id="IPR007110">
    <property type="entry name" value="Ig-like_dom"/>
</dbReference>
<reference evidence="7" key="2">
    <citation type="submission" date="2015-06" db="UniProtKB">
        <authorList>
            <consortium name="EnsemblMetazoa"/>
        </authorList>
    </citation>
    <scope>IDENTIFICATION</scope>
</reference>
<dbReference type="EnsemblMetazoa" id="MESCA007530-RA">
    <property type="protein sequence ID" value="MESCA007530-PA"/>
    <property type="gene ID" value="MESCA007530"/>
</dbReference>
<dbReference type="Pfam" id="PF08205">
    <property type="entry name" value="C2-set_2"/>
    <property type="match status" value="1"/>
</dbReference>
<dbReference type="GO" id="GO:0005886">
    <property type="term" value="C:plasma membrane"/>
    <property type="evidence" value="ECO:0007669"/>
    <property type="project" value="TreeGrafter"/>
</dbReference>
<dbReference type="PANTHER" id="PTHR11640">
    <property type="entry name" value="NEPHRIN"/>
    <property type="match status" value="1"/>
</dbReference>
<dbReference type="Proteomes" id="UP000015102">
    <property type="component" value="Unassembled WGS sequence"/>
</dbReference>
<evidence type="ECO:0000256" key="2">
    <source>
        <dbReference type="ARBA" id="ARBA00023136"/>
    </source>
</evidence>
<accession>T1GUV8</accession>
<evidence type="ECO:0000256" key="4">
    <source>
        <dbReference type="ARBA" id="ARBA00023180"/>
    </source>
</evidence>
<dbReference type="STRING" id="36166.T1GUV8"/>
<reference evidence="8" key="1">
    <citation type="submission" date="2013-02" db="EMBL/GenBank/DDBJ databases">
        <authorList>
            <person name="Hughes D."/>
        </authorList>
    </citation>
    <scope>NUCLEOTIDE SEQUENCE</scope>
    <source>
        <strain>Durham</strain>
        <strain evidence="8">NC isolate 2 -- Noor lab</strain>
    </source>
</reference>
<dbReference type="PROSITE" id="PS50835">
    <property type="entry name" value="IG_LIKE"/>
    <property type="match status" value="1"/>
</dbReference>
<proteinExistence type="predicted"/>
<dbReference type="InterPro" id="IPR036179">
    <property type="entry name" value="Ig-like_dom_sf"/>
</dbReference>
<keyword evidence="2" id="KW-0472">Membrane</keyword>
<dbReference type="EMBL" id="CAQQ02006628">
    <property type="status" value="NOT_ANNOTATED_CDS"/>
    <property type="molecule type" value="Genomic_DNA"/>
</dbReference>
<dbReference type="InterPro" id="IPR013783">
    <property type="entry name" value="Ig-like_fold"/>
</dbReference>
<evidence type="ECO:0000256" key="5">
    <source>
        <dbReference type="ARBA" id="ARBA00023319"/>
    </source>
</evidence>
<dbReference type="SUPFAM" id="SSF48726">
    <property type="entry name" value="Immunoglobulin"/>
    <property type="match status" value="2"/>
</dbReference>
<comment type="subcellular location">
    <subcellularLocation>
        <location evidence="1">Membrane</location>
        <topology evidence="1">Single-pass type I membrane protein</topology>
    </subcellularLocation>
</comment>
<dbReference type="GO" id="GO:0098609">
    <property type="term" value="P:cell-cell adhesion"/>
    <property type="evidence" value="ECO:0007669"/>
    <property type="project" value="TreeGrafter"/>
</dbReference>
<keyword evidence="4" id="KW-0325">Glycoprotein</keyword>
<dbReference type="GO" id="GO:0005911">
    <property type="term" value="C:cell-cell junction"/>
    <property type="evidence" value="ECO:0007669"/>
    <property type="project" value="TreeGrafter"/>
</dbReference>
<protein>
    <recommendedName>
        <fullName evidence="6">Ig-like domain-containing protein</fullName>
    </recommendedName>
</protein>
<dbReference type="AlphaFoldDB" id="T1GUV8"/>
<evidence type="ECO:0000313" key="8">
    <source>
        <dbReference type="Proteomes" id="UP000015102"/>
    </source>
</evidence>
<evidence type="ECO:0000256" key="1">
    <source>
        <dbReference type="ARBA" id="ARBA00004479"/>
    </source>
</evidence>
<dbReference type="Gene3D" id="2.60.40.10">
    <property type="entry name" value="Immunoglobulins"/>
    <property type="match status" value="2"/>
</dbReference>
<dbReference type="HOGENOM" id="CLU_2284467_0_0_1"/>